<dbReference type="Proteomes" id="UP000271705">
    <property type="component" value="Unassembled WGS sequence"/>
</dbReference>
<evidence type="ECO:0000313" key="3">
    <source>
        <dbReference type="Proteomes" id="UP000271705"/>
    </source>
</evidence>
<gene>
    <name evidence="2" type="ORF">EKL94_21940</name>
</gene>
<dbReference type="EMBL" id="RXLZ01000124">
    <property type="protein sequence ID" value="RTQ81750.1"/>
    <property type="molecule type" value="Genomic_DNA"/>
</dbReference>
<evidence type="ECO:0000256" key="1">
    <source>
        <dbReference type="SAM" id="SignalP"/>
    </source>
</evidence>
<protein>
    <submittedName>
        <fullName evidence="2">Uncharacterized protein</fullName>
    </submittedName>
</protein>
<sequence>MRISFVVVVVALLACGQAWAQGGSIPPTGIELKTVQAKAWPVATYTSEPGEAKEAFLLRIAPEVAAWTAENQAEACAFVATDGQRWGLKLITLRSQFECVFAYGVVPEGMTTTNETFHSHPPADGGGYITLTEGTKAAAAALGDASLGRVRQLRVENGGEFSERDFKAGPGYLITNGRLLFQNGRSKKNRRDVGPAG</sequence>
<comment type="caution">
    <text evidence="2">The sequence shown here is derived from an EMBL/GenBank/DDBJ whole genome shotgun (WGS) entry which is preliminary data.</text>
</comment>
<dbReference type="PROSITE" id="PS51257">
    <property type="entry name" value="PROKAR_LIPOPROTEIN"/>
    <property type="match status" value="1"/>
</dbReference>
<evidence type="ECO:0000313" key="2">
    <source>
        <dbReference type="EMBL" id="RTQ81750.1"/>
    </source>
</evidence>
<feature type="chain" id="PRO_5018666693" evidence="1">
    <location>
        <begin position="21"/>
        <end position="197"/>
    </location>
</feature>
<name>A0A3S0HS33_STEMA</name>
<organism evidence="2 3">
    <name type="scientific">Stenotrophomonas maltophilia</name>
    <name type="common">Pseudomonas maltophilia</name>
    <name type="synonym">Xanthomonas maltophilia</name>
    <dbReference type="NCBI Taxonomy" id="40324"/>
    <lineage>
        <taxon>Bacteria</taxon>
        <taxon>Pseudomonadati</taxon>
        <taxon>Pseudomonadota</taxon>
        <taxon>Gammaproteobacteria</taxon>
        <taxon>Lysobacterales</taxon>
        <taxon>Lysobacteraceae</taxon>
        <taxon>Stenotrophomonas</taxon>
        <taxon>Stenotrophomonas maltophilia group</taxon>
    </lineage>
</organism>
<dbReference type="RefSeq" id="WP_126930627.1">
    <property type="nucleotide sequence ID" value="NZ_RXLZ01000124.1"/>
</dbReference>
<accession>A0A3S0HS33</accession>
<feature type="signal peptide" evidence="1">
    <location>
        <begin position="1"/>
        <end position="20"/>
    </location>
</feature>
<reference evidence="2 3" key="1">
    <citation type="submission" date="2018-12" db="EMBL/GenBank/DDBJ databases">
        <authorList>
            <person name="Kartti S."/>
            <person name="Manni A."/>
            <person name="Chemao El Fihri M.W."/>
            <person name="Laamarti M."/>
            <person name="Temsamani L."/>
            <person name="El Jamali J.E."/>
            <person name="Ouadghiri M."/>
            <person name="Ibrahimi A."/>
            <person name="Filati-Maltouf A."/>
        </authorList>
    </citation>
    <scope>NUCLEOTIDE SEQUENCE [LARGE SCALE GENOMIC DNA]</scope>
    <source>
        <strain evidence="2 3">MDMC339</strain>
    </source>
</reference>
<proteinExistence type="predicted"/>
<keyword evidence="1" id="KW-0732">Signal</keyword>
<dbReference type="AlphaFoldDB" id="A0A3S0HS33"/>